<dbReference type="GO" id="GO:0016231">
    <property type="term" value="F:beta-N-acetylglucosaminidase activity"/>
    <property type="evidence" value="ECO:0007669"/>
    <property type="project" value="TreeGrafter"/>
</dbReference>
<dbReference type="PRINTS" id="PR00738">
    <property type="entry name" value="GLHYDRLASE20"/>
</dbReference>
<dbReference type="Gene3D" id="3.30.379.10">
    <property type="entry name" value="Chitobiase/beta-hexosaminidase domain 2-like"/>
    <property type="match status" value="1"/>
</dbReference>
<dbReference type="GO" id="GO:0005886">
    <property type="term" value="C:plasma membrane"/>
    <property type="evidence" value="ECO:0007669"/>
    <property type="project" value="TreeGrafter"/>
</dbReference>
<dbReference type="EMBL" id="HBUE01054001">
    <property type="protein sequence ID" value="CAG6465634.1"/>
    <property type="molecule type" value="Transcribed_RNA"/>
</dbReference>
<evidence type="ECO:0000256" key="4">
    <source>
        <dbReference type="ARBA" id="ARBA00022729"/>
    </source>
</evidence>
<evidence type="ECO:0000256" key="6">
    <source>
        <dbReference type="ARBA" id="ARBA00023180"/>
    </source>
</evidence>
<dbReference type="Gene3D" id="3.20.20.80">
    <property type="entry name" value="Glycosidases"/>
    <property type="match status" value="1"/>
</dbReference>
<evidence type="ECO:0000256" key="7">
    <source>
        <dbReference type="ARBA" id="ARBA00023295"/>
    </source>
</evidence>
<dbReference type="PANTHER" id="PTHR22600:SF26">
    <property type="entry name" value="BETA-N-ACETYLHEXOSAMINIDASE"/>
    <property type="match status" value="1"/>
</dbReference>
<feature type="domain" description="Glycoside hydrolase family 20 catalytic" evidence="10">
    <location>
        <begin position="218"/>
        <end position="562"/>
    </location>
</feature>
<feature type="active site" description="Proton donor" evidence="8">
    <location>
        <position position="377"/>
    </location>
</feature>
<protein>
    <recommendedName>
        <fullName evidence="3">beta-N-acetylhexosaminidase</fullName>
        <ecNumber evidence="3">3.2.1.52</ecNumber>
    </recommendedName>
</protein>
<comment type="similarity">
    <text evidence="2">Belongs to the glycosyl hydrolase 20 family.</text>
</comment>
<dbReference type="SUPFAM" id="SSF51445">
    <property type="entry name" value="(Trans)glycosidases"/>
    <property type="match status" value="1"/>
</dbReference>
<dbReference type="EMBL" id="HBUE01323703">
    <property type="protein sequence ID" value="CAG6589606.1"/>
    <property type="molecule type" value="Transcribed_RNA"/>
</dbReference>
<evidence type="ECO:0000259" key="11">
    <source>
        <dbReference type="Pfam" id="PF14845"/>
    </source>
</evidence>
<dbReference type="Pfam" id="PF00728">
    <property type="entry name" value="Glyco_hydro_20"/>
    <property type="match status" value="1"/>
</dbReference>
<dbReference type="InterPro" id="IPR017853">
    <property type="entry name" value="GH"/>
</dbReference>
<organism evidence="12">
    <name type="scientific">Culex pipiens</name>
    <name type="common">House mosquito</name>
    <dbReference type="NCBI Taxonomy" id="7175"/>
    <lineage>
        <taxon>Eukaryota</taxon>
        <taxon>Metazoa</taxon>
        <taxon>Ecdysozoa</taxon>
        <taxon>Arthropoda</taxon>
        <taxon>Hexapoda</taxon>
        <taxon>Insecta</taxon>
        <taxon>Pterygota</taxon>
        <taxon>Neoptera</taxon>
        <taxon>Endopterygota</taxon>
        <taxon>Diptera</taxon>
        <taxon>Nematocera</taxon>
        <taxon>Culicoidea</taxon>
        <taxon>Culicidae</taxon>
        <taxon>Culicinae</taxon>
        <taxon>Culicini</taxon>
        <taxon>Culex</taxon>
        <taxon>Culex</taxon>
    </lineage>
</organism>
<keyword evidence="4 9" id="KW-0732">Signal</keyword>
<evidence type="ECO:0000259" key="10">
    <source>
        <dbReference type="Pfam" id="PF00728"/>
    </source>
</evidence>
<evidence type="ECO:0000256" key="8">
    <source>
        <dbReference type="PIRSR" id="PIRSR625705-1"/>
    </source>
</evidence>
<feature type="chain" id="PRO_5033961732" description="beta-N-acetylhexosaminidase" evidence="9">
    <location>
        <begin position="23"/>
        <end position="611"/>
    </location>
</feature>
<keyword evidence="5" id="KW-0378">Hydrolase</keyword>
<evidence type="ECO:0000313" key="12">
    <source>
        <dbReference type="EMBL" id="CAG6589604.1"/>
    </source>
</evidence>
<dbReference type="EC" id="3.2.1.52" evidence="3"/>
<accession>A0A8D8KC78</accession>
<dbReference type="FunFam" id="3.20.20.80:FF:000063">
    <property type="entry name" value="Beta-hexosaminidase"/>
    <property type="match status" value="1"/>
</dbReference>
<sequence>MMNSRINIILLAVLIAVQLCIAQQPPDGVPAWGYRCTNSRCEKVPIGDDPAAREKAVSLSVCRLYCGDGGVIGTVWPRPTGNYQLGNDLVHVDPYKVEFQWGKVLGALGKYWDAAIERFRGQLKVRSDGEELRGGGRRMVVKVNVEGDSLVLNHGTDEGYKLTVGRIGGGDVMVTIDAANYFGARHGLETLAQLVVFDDIRMELQIVGAVEIQDAPVYSHRGLSLDTSRNYVDVASIKRTIDALAMVKMNVFHWHITDSQSWPLVIKSQPTLHTYGAYSRKEVYTAKDVQDIVEYALARGVRVVPELDAPAHVGEGWEKTNLTSCFNYQPWTKYCVEPPCGQLDPSKDKVYDVLEDVYREMNAMFTHSDVFHMGGDEVSVSCWNTSTDIQQWMKAQGWGLEEADFLKLWNHFQTNALKRLDKSLKDNRPIIMWTSRLTEEPYVDQYLDKDRYIVQIWTTGDDPKIAKLLQKGYRLIISNYDALYLDCGFAGWVQGGNNWCSPYIGWQKVYNNDLKTVAPSPQHSSQILGAEATLWTEQADTLSLDARFWPRVSALAERLWTDPSEGWQAADSRMLVHRERLVENGIAAESLQPKWCLQNEGHCPIEQGGRV</sequence>
<evidence type="ECO:0000256" key="5">
    <source>
        <dbReference type="ARBA" id="ARBA00022801"/>
    </source>
</evidence>
<dbReference type="EMBL" id="HBUE01217146">
    <property type="protein sequence ID" value="CAG6537594.1"/>
    <property type="molecule type" value="Transcribed_RNA"/>
</dbReference>
<dbReference type="InterPro" id="IPR029019">
    <property type="entry name" value="HEX_eukaryotic_N"/>
</dbReference>
<evidence type="ECO:0000256" key="3">
    <source>
        <dbReference type="ARBA" id="ARBA00012663"/>
    </source>
</evidence>
<dbReference type="EMBL" id="HBUE01217149">
    <property type="protein sequence ID" value="CAG6537596.1"/>
    <property type="molecule type" value="Transcribed_RNA"/>
</dbReference>
<dbReference type="InterPro" id="IPR015883">
    <property type="entry name" value="Glyco_hydro_20_cat"/>
</dbReference>
<dbReference type="GO" id="GO:0005975">
    <property type="term" value="P:carbohydrate metabolic process"/>
    <property type="evidence" value="ECO:0007669"/>
    <property type="project" value="InterPro"/>
</dbReference>
<comment type="catalytic activity">
    <reaction evidence="1">
        <text>Hydrolysis of terminal non-reducing N-acetyl-D-hexosamine residues in N-acetyl-beta-D-hexosaminides.</text>
        <dbReference type="EC" id="3.2.1.52"/>
    </reaction>
</comment>
<dbReference type="InterPro" id="IPR029018">
    <property type="entry name" value="Hex-like_dom2"/>
</dbReference>
<dbReference type="Pfam" id="PF14845">
    <property type="entry name" value="Glycohydro_20b2"/>
    <property type="match status" value="1"/>
</dbReference>
<evidence type="ECO:0000256" key="2">
    <source>
        <dbReference type="ARBA" id="ARBA00006285"/>
    </source>
</evidence>
<feature type="signal peptide" evidence="9">
    <location>
        <begin position="1"/>
        <end position="22"/>
    </location>
</feature>
<dbReference type="CDD" id="cd06562">
    <property type="entry name" value="GH20_HexA_HexB-like"/>
    <property type="match status" value="1"/>
</dbReference>
<keyword evidence="7" id="KW-0326">Glycosidase</keyword>
<dbReference type="InterPro" id="IPR025705">
    <property type="entry name" value="Beta_hexosaminidase_sua/sub"/>
</dbReference>
<proteinExistence type="inferred from homology"/>
<feature type="domain" description="Beta-hexosaminidase eukaryotic type N-terminal" evidence="11">
    <location>
        <begin position="75"/>
        <end position="194"/>
    </location>
</feature>
<evidence type="ECO:0000256" key="1">
    <source>
        <dbReference type="ARBA" id="ARBA00001231"/>
    </source>
</evidence>
<dbReference type="PANTHER" id="PTHR22600">
    <property type="entry name" value="BETA-HEXOSAMINIDASE"/>
    <property type="match status" value="1"/>
</dbReference>
<dbReference type="AlphaFoldDB" id="A0A8D8KC78"/>
<dbReference type="GO" id="GO:0030203">
    <property type="term" value="P:glycosaminoglycan metabolic process"/>
    <property type="evidence" value="ECO:0007669"/>
    <property type="project" value="TreeGrafter"/>
</dbReference>
<reference evidence="12" key="1">
    <citation type="submission" date="2021-05" db="EMBL/GenBank/DDBJ databases">
        <authorList>
            <person name="Alioto T."/>
            <person name="Alioto T."/>
            <person name="Gomez Garrido J."/>
        </authorList>
    </citation>
    <scope>NUCLEOTIDE SEQUENCE</scope>
</reference>
<name>A0A8D8KC78_CULPI</name>
<keyword evidence="6" id="KW-0325">Glycoprotein</keyword>
<dbReference type="EMBL" id="HBUE01323700">
    <property type="protein sequence ID" value="CAG6589604.1"/>
    <property type="molecule type" value="Transcribed_RNA"/>
</dbReference>
<evidence type="ECO:0000256" key="9">
    <source>
        <dbReference type="SAM" id="SignalP"/>
    </source>
</evidence>
<dbReference type="SUPFAM" id="SSF55545">
    <property type="entry name" value="beta-N-acetylhexosaminidase-like domain"/>
    <property type="match status" value="1"/>
</dbReference>